<protein>
    <submittedName>
        <fullName evidence="1">Uncharacterized protein</fullName>
    </submittedName>
</protein>
<evidence type="ECO:0000313" key="2">
    <source>
        <dbReference type="Proteomes" id="UP000472372"/>
    </source>
</evidence>
<dbReference type="EMBL" id="HG992987">
    <property type="protein sequence ID" value="CAE7214361.1"/>
    <property type="molecule type" value="Genomic_DNA"/>
</dbReference>
<accession>A0A6S6WGA8</accession>
<proteinExistence type="predicted"/>
<name>A0A6S6WGA8_9PLEO</name>
<gene>
    <name evidence="1" type="ORF">PTTW11_10543</name>
</gene>
<evidence type="ECO:0000313" key="1">
    <source>
        <dbReference type="EMBL" id="CAE7214361.1"/>
    </source>
</evidence>
<organism evidence="1 2">
    <name type="scientific">Pyrenophora teres f. teres</name>
    <dbReference type="NCBI Taxonomy" id="97479"/>
    <lineage>
        <taxon>Eukaryota</taxon>
        <taxon>Fungi</taxon>
        <taxon>Dikarya</taxon>
        <taxon>Ascomycota</taxon>
        <taxon>Pezizomycotina</taxon>
        <taxon>Dothideomycetes</taxon>
        <taxon>Pleosporomycetidae</taxon>
        <taxon>Pleosporales</taxon>
        <taxon>Pleosporineae</taxon>
        <taxon>Pleosporaceae</taxon>
        <taxon>Pyrenophora</taxon>
    </lineage>
</organism>
<reference evidence="1" key="1">
    <citation type="submission" date="2021-02" db="EMBL/GenBank/DDBJ databases">
        <authorList>
            <person name="Syme A R."/>
            <person name="Syme A R."/>
            <person name="Moolhuijzen P."/>
        </authorList>
    </citation>
    <scope>NUCLEOTIDE SEQUENCE</scope>
    <source>
        <strain evidence="1">W1-1</strain>
    </source>
</reference>
<sequence length="143" mass="15355">MHASSIIALALGASAVSAAAFPNVQVRDNSASYTFTNFPVYIDCPVPNGNKVTQQRLKDAVGNAKREGEPREKSAFNLATRHCGFPNFSGIPLWMTGIPDIKKPGMFLGSLSYALAPNGTFYFCGTTSGSTESGWPNQCTEHY</sequence>
<dbReference type="Proteomes" id="UP000472372">
    <property type="component" value="Chromosome 11"/>
</dbReference>
<dbReference type="AlphaFoldDB" id="A0A6S6WGA8"/>